<feature type="region of interest" description="Disordered" evidence="3">
    <location>
        <begin position="314"/>
        <end position="334"/>
    </location>
</feature>
<organism evidence="5 6">
    <name type="scientific">Taphrina deformans (strain PYCC 5710 / ATCC 11124 / CBS 356.35 / IMI 108563 / JCM 9778 / NBRC 8474)</name>
    <name type="common">Peach leaf curl fungus</name>
    <name type="synonym">Lalaria deformans</name>
    <dbReference type="NCBI Taxonomy" id="1097556"/>
    <lineage>
        <taxon>Eukaryota</taxon>
        <taxon>Fungi</taxon>
        <taxon>Dikarya</taxon>
        <taxon>Ascomycota</taxon>
        <taxon>Taphrinomycotina</taxon>
        <taxon>Taphrinomycetes</taxon>
        <taxon>Taphrinales</taxon>
        <taxon>Taphrinaceae</taxon>
        <taxon>Taphrina</taxon>
    </lineage>
</organism>
<dbReference type="Proteomes" id="UP000013776">
    <property type="component" value="Unassembled WGS sequence"/>
</dbReference>
<keyword evidence="6" id="KW-1185">Reference proteome</keyword>
<dbReference type="EMBL" id="CAHR02000045">
    <property type="protein sequence ID" value="CCG81560.1"/>
    <property type="molecule type" value="Genomic_DNA"/>
</dbReference>
<dbReference type="CDD" id="cd00086">
    <property type="entry name" value="homeodomain"/>
    <property type="match status" value="1"/>
</dbReference>
<protein>
    <recommendedName>
        <fullName evidence="4">Homeobox domain-containing protein</fullName>
    </recommendedName>
</protein>
<feature type="compositionally biased region" description="Polar residues" evidence="3">
    <location>
        <begin position="314"/>
        <end position="329"/>
    </location>
</feature>
<feature type="DNA-binding region" description="Homeobox" evidence="1">
    <location>
        <begin position="3"/>
        <end position="53"/>
    </location>
</feature>
<evidence type="ECO:0000256" key="3">
    <source>
        <dbReference type="SAM" id="MobiDB-lite"/>
    </source>
</evidence>
<dbReference type="GO" id="GO:0005634">
    <property type="term" value="C:nucleus"/>
    <property type="evidence" value="ECO:0007669"/>
    <property type="project" value="UniProtKB-SubCell"/>
</dbReference>
<keyword evidence="1 2" id="KW-0371">Homeobox</keyword>
<name>R4X7W5_TAPDE</name>
<dbReference type="SUPFAM" id="SSF46689">
    <property type="entry name" value="Homeodomain-like"/>
    <property type="match status" value="1"/>
</dbReference>
<dbReference type="Pfam" id="PF00046">
    <property type="entry name" value="Homeodomain"/>
    <property type="match status" value="1"/>
</dbReference>
<comment type="subcellular location">
    <subcellularLocation>
        <location evidence="1 2">Nucleus</location>
    </subcellularLocation>
</comment>
<feature type="region of interest" description="Disordered" evidence="3">
    <location>
        <begin position="218"/>
        <end position="293"/>
    </location>
</feature>
<dbReference type="OrthoDB" id="6159439at2759"/>
<evidence type="ECO:0000313" key="6">
    <source>
        <dbReference type="Proteomes" id="UP000013776"/>
    </source>
</evidence>
<dbReference type="Gene3D" id="1.10.10.60">
    <property type="entry name" value="Homeodomain-like"/>
    <property type="match status" value="1"/>
</dbReference>
<dbReference type="InterPro" id="IPR009057">
    <property type="entry name" value="Homeodomain-like_sf"/>
</dbReference>
<dbReference type="GO" id="GO:0003677">
    <property type="term" value="F:DNA binding"/>
    <property type="evidence" value="ECO:0007669"/>
    <property type="project" value="UniProtKB-UniRule"/>
</dbReference>
<dbReference type="AlphaFoldDB" id="R4X7W5"/>
<sequence>MDESQQRLLEQLFCQTPKPTVAQKEQIAAKLNVSNAVIRAWFSVRRSKAKEDKLVEEQQAWAALENAHQVCPLEQLAISQAQPVDHRAQSEASYASLARSLYAAAACMPTTENDYEPSMPPSPAFHYSGSQSAYSPTSATAPSFGMSDSSMMMMRSDSQYSNFTTPGEMADLSSFPFYQSSYLPTPQAAANSMIYDAPQTYMPVEAPSIRPRLQRTWTAPEQAPARPLSRRTVSTSYGSFGTENDHSEPIRIRRRPKLSPLGIGMSRSRSSLGYEDSGSPSARRPAASKDFPYPITPVRRIASAVAVPTLSTIPTYSPTSSQSGNSPESVYQDRHGSVGEISAANPHFPPSPVSPEHVGVLIQQGNMSSFKLQGVPIPENSYTPPATPLSALTTNSENILAGHYDMAGDWNVEASKLGNTNDMDLLYNDITTLNDIFTDQELALHSY</sequence>
<dbReference type="SMART" id="SM00389">
    <property type="entry name" value="HOX"/>
    <property type="match status" value="1"/>
</dbReference>
<keyword evidence="1 2" id="KW-0539">Nucleus</keyword>
<dbReference type="STRING" id="1097556.R4X7W5"/>
<gene>
    <name evidence="5" type="ORF">TAPDE_001409</name>
</gene>
<evidence type="ECO:0000313" key="5">
    <source>
        <dbReference type="EMBL" id="CCG81560.1"/>
    </source>
</evidence>
<comment type="caution">
    <text evidence="5">The sequence shown here is derived from an EMBL/GenBank/DDBJ whole genome shotgun (WGS) entry which is preliminary data.</text>
</comment>
<evidence type="ECO:0000256" key="1">
    <source>
        <dbReference type="PROSITE-ProRule" id="PRU00108"/>
    </source>
</evidence>
<evidence type="ECO:0000259" key="4">
    <source>
        <dbReference type="PROSITE" id="PS50071"/>
    </source>
</evidence>
<reference evidence="5 6" key="1">
    <citation type="journal article" date="2013" name="MBio">
        <title>Genome sequencing of the plant pathogen Taphrina deformans, the causal agent of peach leaf curl.</title>
        <authorList>
            <person name="Cisse O.H."/>
            <person name="Almeida J.M.G.C.F."/>
            <person name="Fonseca A."/>
            <person name="Kumar A.A."/>
            <person name="Salojaervi J."/>
            <person name="Overmyer K."/>
            <person name="Hauser P.M."/>
            <person name="Pagni M."/>
        </authorList>
    </citation>
    <scope>NUCLEOTIDE SEQUENCE [LARGE SCALE GENOMIC DNA]</scope>
    <source>
        <strain evidence="6">PYCC 5710 / ATCC 11124 / CBS 356.35 / IMI 108563 / JCM 9778 / NBRC 8474</strain>
    </source>
</reference>
<feature type="domain" description="Homeobox" evidence="4">
    <location>
        <begin position="1"/>
        <end position="52"/>
    </location>
</feature>
<evidence type="ECO:0000256" key="2">
    <source>
        <dbReference type="RuleBase" id="RU000682"/>
    </source>
</evidence>
<feature type="compositionally biased region" description="Polar residues" evidence="3">
    <location>
        <begin position="231"/>
        <end position="242"/>
    </location>
</feature>
<accession>R4X7W5</accession>
<keyword evidence="1 2" id="KW-0238">DNA-binding</keyword>
<proteinExistence type="predicted"/>
<dbReference type="VEuPathDB" id="FungiDB:TAPDE_001409"/>
<dbReference type="InterPro" id="IPR001356">
    <property type="entry name" value="HD"/>
</dbReference>
<dbReference type="PROSITE" id="PS50071">
    <property type="entry name" value="HOMEOBOX_2"/>
    <property type="match status" value="1"/>
</dbReference>